<evidence type="ECO:0000256" key="10">
    <source>
        <dbReference type="ARBA" id="ARBA00023315"/>
    </source>
</evidence>
<dbReference type="PANTHER" id="PTHR13285:SF23">
    <property type="entry name" value="TEICHOIC ACID D-ALANYLTRANSFERASE"/>
    <property type="match status" value="1"/>
</dbReference>
<evidence type="ECO:0000313" key="14">
    <source>
        <dbReference type="Proteomes" id="UP000639274"/>
    </source>
</evidence>
<dbReference type="EMBL" id="CP071518">
    <property type="protein sequence ID" value="QSX79120.1"/>
    <property type="molecule type" value="Genomic_DNA"/>
</dbReference>
<comment type="subcellular location">
    <subcellularLocation>
        <location evidence="11">Cell inner membrane</location>
    </subcellularLocation>
    <subcellularLocation>
        <location evidence="1">Cell membrane</location>
        <topology evidence="1">Multi-pass membrane protein</topology>
    </subcellularLocation>
</comment>
<evidence type="ECO:0000256" key="4">
    <source>
        <dbReference type="ARBA" id="ARBA00022475"/>
    </source>
</evidence>
<dbReference type="InterPro" id="IPR028362">
    <property type="entry name" value="AlgI"/>
</dbReference>
<keyword evidence="7 11" id="KW-0016">Alginate biosynthesis</keyword>
<feature type="transmembrane region" description="Helical" evidence="12">
    <location>
        <begin position="6"/>
        <end position="25"/>
    </location>
</feature>
<evidence type="ECO:0000256" key="8">
    <source>
        <dbReference type="ARBA" id="ARBA00022989"/>
    </source>
</evidence>
<dbReference type="GO" id="GO:0042121">
    <property type="term" value="P:alginic acid biosynthetic process"/>
    <property type="evidence" value="ECO:0007669"/>
    <property type="project" value="UniProtKB-UniRule"/>
</dbReference>
<dbReference type="Pfam" id="PF03062">
    <property type="entry name" value="MBOAT"/>
    <property type="match status" value="1"/>
</dbReference>
<dbReference type="GO" id="GO:0005886">
    <property type="term" value="C:plasma membrane"/>
    <property type="evidence" value="ECO:0007669"/>
    <property type="project" value="UniProtKB-SubCell"/>
</dbReference>
<sequence>MVFNSLTFIVFFACVLVLHHLPLGWTTKKVNLLIASYLFYAAWNPPFVILLWISTVVDWWAAKKLADAVEPHRRRAWMLLSVVVNLGMLGYFKYGGFLMENFTALMGAAGIGYQPPKLDIVLPVGISFYTFATLSYTLDVYLRRARPASNALDYALFVTFFPHLVAGPIMRPTELVPQFATPRQATGDQLRFGLALMVLGLFQKVVLADGFLAPAAEAVYDNAAVVPGTLDAWMGTLAFSGQIFCDFAGYSTTAIGAAMCLGFAMPDNFRFPYAAVGFSDFWRRWHITLSAWLRDYLYIPLGGNRHGVSRTYFALMATMLLGGLWHGASWTFVVWGGLHGLYLAGERMLRARWGHWRPGPFALFLLGLLTYTLINVTWVFFRAQDFGQAWSVLRGMAGANGAAEPILDTPALTMVALIVAGLVIAHWLMRTSTLESMLARRHPVPLAAALGGMAFAIAATQGAGNAFIYFQF</sequence>
<dbReference type="AlphaFoldDB" id="A0A975ATL5"/>
<evidence type="ECO:0000313" key="13">
    <source>
        <dbReference type="EMBL" id="QSX79120.1"/>
    </source>
</evidence>
<evidence type="ECO:0000256" key="3">
    <source>
        <dbReference type="ARBA" id="ARBA00010323"/>
    </source>
</evidence>
<feature type="transmembrane region" description="Helical" evidence="12">
    <location>
        <begin position="37"/>
        <end position="62"/>
    </location>
</feature>
<accession>A0A975ATL5</accession>
<evidence type="ECO:0000256" key="5">
    <source>
        <dbReference type="ARBA" id="ARBA00022679"/>
    </source>
</evidence>
<evidence type="ECO:0000256" key="2">
    <source>
        <dbReference type="ARBA" id="ARBA00005182"/>
    </source>
</evidence>
<keyword evidence="14" id="KW-1185">Reference proteome</keyword>
<dbReference type="InterPro" id="IPR051085">
    <property type="entry name" value="MB_O-acyltransferase"/>
</dbReference>
<dbReference type="PANTHER" id="PTHR13285">
    <property type="entry name" value="ACYLTRANSFERASE"/>
    <property type="match status" value="1"/>
</dbReference>
<protein>
    <recommendedName>
        <fullName evidence="11">Probable alginate O-acetylase</fullName>
        <ecNumber evidence="11">2.3.1.-</ecNumber>
    </recommendedName>
</protein>
<keyword evidence="8 12" id="KW-1133">Transmembrane helix</keyword>
<proteinExistence type="inferred from homology"/>
<comment type="similarity">
    <text evidence="3 11">Belongs to the membrane-bound acyltransferase family.</text>
</comment>
<feature type="transmembrane region" description="Helical" evidence="12">
    <location>
        <begin position="74"/>
        <end position="92"/>
    </location>
</feature>
<evidence type="ECO:0000256" key="7">
    <source>
        <dbReference type="ARBA" id="ARBA00022841"/>
    </source>
</evidence>
<keyword evidence="10 11" id="KW-0012">Acyltransferase</keyword>
<evidence type="ECO:0000256" key="11">
    <source>
        <dbReference type="PIRNR" id="PIRNR016636"/>
    </source>
</evidence>
<feature type="transmembrane region" description="Helical" evidence="12">
    <location>
        <begin position="450"/>
        <end position="470"/>
    </location>
</feature>
<keyword evidence="11" id="KW-0997">Cell inner membrane</keyword>
<evidence type="ECO:0000256" key="1">
    <source>
        <dbReference type="ARBA" id="ARBA00004651"/>
    </source>
</evidence>
<dbReference type="PIRSF" id="PIRSF016636">
    <property type="entry name" value="AlgI_DltB"/>
    <property type="match status" value="1"/>
</dbReference>
<dbReference type="Proteomes" id="UP000639274">
    <property type="component" value="Chromosome"/>
</dbReference>
<feature type="transmembrane region" description="Helical" evidence="12">
    <location>
        <begin position="120"/>
        <end position="142"/>
    </location>
</feature>
<dbReference type="EC" id="2.3.1.-" evidence="11"/>
<dbReference type="PIRSF" id="PIRSF500217">
    <property type="entry name" value="AlgI"/>
    <property type="match status" value="1"/>
</dbReference>
<organism evidence="13 14">
    <name type="scientific">Agrilutibacter solisilvae</name>
    <dbReference type="NCBI Taxonomy" id="2763317"/>
    <lineage>
        <taxon>Bacteria</taxon>
        <taxon>Pseudomonadati</taxon>
        <taxon>Pseudomonadota</taxon>
        <taxon>Gammaproteobacteria</taxon>
        <taxon>Lysobacterales</taxon>
        <taxon>Lysobacteraceae</taxon>
        <taxon>Agrilutibacter</taxon>
    </lineage>
</organism>
<dbReference type="InterPro" id="IPR004299">
    <property type="entry name" value="MBOAT_fam"/>
</dbReference>
<feature type="transmembrane region" description="Helical" evidence="12">
    <location>
        <begin position="312"/>
        <end position="338"/>
    </location>
</feature>
<evidence type="ECO:0000256" key="6">
    <source>
        <dbReference type="ARBA" id="ARBA00022692"/>
    </source>
</evidence>
<gene>
    <name evidence="13" type="ORF">I8J32_004255</name>
</gene>
<name>A0A975ATL5_9GAMM</name>
<reference evidence="13 14" key="1">
    <citation type="submission" date="2021-03" db="EMBL/GenBank/DDBJ databases">
        <title>Lysobacter sp. nov. isolated from soil of gangwondo yeongwol, south Korea.</title>
        <authorList>
            <person name="Kim K.R."/>
            <person name="Kim K.H."/>
            <person name="Jeon C.O."/>
        </authorList>
    </citation>
    <scope>NUCLEOTIDE SEQUENCE [LARGE SCALE GENOMIC DNA]</scope>
    <source>
        <strain evidence="13 14">R19</strain>
    </source>
</reference>
<dbReference type="InterPro" id="IPR024194">
    <property type="entry name" value="Ac/AlaTfrase_AlgI/DltB"/>
</dbReference>
<keyword evidence="9 11" id="KW-0472">Membrane</keyword>
<evidence type="ECO:0000256" key="12">
    <source>
        <dbReference type="SAM" id="Phobius"/>
    </source>
</evidence>
<evidence type="ECO:0000256" key="9">
    <source>
        <dbReference type="ARBA" id="ARBA00023136"/>
    </source>
</evidence>
<keyword evidence="5 11" id="KW-0808">Transferase</keyword>
<feature type="transmembrane region" description="Helical" evidence="12">
    <location>
        <begin position="359"/>
        <end position="381"/>
    </location>
</feature>
<comment type="pathway">
    <text evidence="2 11">Glycan biosynthesis; alginate biosynthesis.</text>
</comment>
<keyword evidence="4 11" id="KW-1003">Cell membrane</keyword>
<dbReference type="KEGG" id="lsf:I8J32_004255"/>
<keyword evidence="6 11" id="KW-0812">Transmembrane</keyword>
<dbReference type="RefSeq" id="WP_200614897.1">
    <property type="nucleotide sequence ID" value="NZ_CP071518.1"/>
</dbReference>
<dbReference type="GO" id="GO:0016746">
    <property type="term" value="F:acyltransferase activity"/>
    <property type="evidence" value="ECO:0007669"/>
    <property type="project" value="UniProtKB-KW"/>
</dbReference>
<feature type="transmembrane region" description="Helical" evidence="12">
    <location>
        <begin position="243"/>
        <end position="265"/>
    </location>
</feature>
<feature type="transmembrane region" description="Helical" evidence="12">
    <location>
        <begin position="411"/>
        <end position="429"/>
    </location>
</feature>